<gene>
    <name evidence="11 15" type="primary">radA</name>
    <name evidence="15" type="ORF">L0M99_08655</name>
</gene>
<evidence type="ECO:0000256" key="11">
    <source>
        <dbReference type="HAMAP-Rule" id="MF_01498"/>
    </source>
</evidence>
<name>A0AAJ1BD74_9ACTO</name>
<dbReference type="InterPro" id="IPR003593">
    <property type="entry name" value="AAA+_ATPase"/>
</dbReference>
<evidence type="ECO:0000313" key="16">
    <source>
        <dbReference type="Proteomes" id="UP001200537"/>
    </source>
</evidence>
<keyword evidence="2 11" id="KW-0547">Nucleotide-binding</keyword>
<dbReference type="GO" id="GO:0005524">
    <property type="term" value="F:ATP binding"/>
    <property type="evidence" value="ECO:0007669"/>
    <property type="project" value="UniProtKB-UniRule"/>
</dbReference>
<evidence type="ECO:0000259" key="14">
    <source>
        <dbReference type="PROSITE" id="PS50162"/>
    </source>
</evidence>
<evidence type="ECO:0000256" key="7">
    <source>
        <dbReference type="ARBA" id="ARBA00022840"/>
    </source>
</evidence>
<dbReference type="Gene3D" id="3.40.50.300">
    <property type="entry name" value="P-loop containing nucleotide triphosphate hydrolases"/>
    <property type="match status" value="1"/>
</dbReference>
<dbReference type="CDD" id="cd01121">
    <property type="entry name" value="RadA_SMS_N"/>
    <property type="match status" value="1"/>
</dbReference>
<keyword evidence="9 11" id="KW-0238">DNA-binding</keyword>
<dbReference type="SUPFAM" id="SSF54211">
    <property type="entry name" value="Ribosomal protein S5 domain 2-like"/>
    <property type="match status" value="1"/>
</dbReference>
<keyword evidence="6 13" id="KW-0862">Zinc</keyword>
<dbReference type="GO" id="GO:0016787">
    <property type="term" value="F:hydrolase activity"/>
    <property type="evidence" value="ECO:0007669"/>
    <property type="project" value="UniProtKB-KW"/>
</dbReference>
<dbReference type="Proteomes" id="UP001200537">
    <property type="component" value="Unassembled WGS sequence"/>
</dbReference>
<dbReference type="PANTHER" id="PTHR32472">
    <property type="entry name" value="DNA REPAIR PROTEIN RADA"/>
    <property type="match status" value="1"/>
</dbReference>
<dbReference type="InterPro" id="IPR014721">
    <property type="entry name" value="Ribsml_uS5_D2-typ_fold_subgr"/>
</dbReference>
<comment type="caution">
    <text evidence="15">The sequence shown here is derived from an EMBL/GenBank/DDBJ whole genome shotgun (WGS) entry which is preliminary data.</text>
</comment>
<comment type="domain">
    <text evidence="11">The middle region has homology to RecA with ATPase motifs including the RadA KNRFG motif, while the C-terminus is homologous to Lon protease.</text>
</comment>
<dbReference type="GO" id="GO:0000725">
    <property type="term" value="P:recombinational repair"/>
    <property type="evidence" value="ECO:0007669"/>
    <property type="project" value="UniProtKB-UniRule"/>
</dbReference>
<dbReference type="PROSITE" id="PS50162">
    <property type="entry name" value="RECA_2"/>
    <property type="match status" value="1"/>
</dbReference>
<keyword evidence="10 11" id="KW-0234">DNA repair</keyword>
<dbReference type="PRINTS" id="PR01874">
    <property type="entry name" value="DNAREPAIRADA"/>
</dbReference>
<evidence type="ECO:0000256" key="3">
    <source>
        <dbReference type="ARBA" id="ARBA00022763"/>
    </source>
</evidence>
<evidence type="ECO:0000256" key="12">
    <source>
        <dbReference type="NCBIfam" id="TIGR00416"/>
    </source>
</evidence>
<dbReference type="GO" id="GO:0008270">
    <property type="term" value="F:zinc ion binding"/>
    <property type="evidence" value="ECO:0007669"/>
    <property type="project" value="UniProtKB-KW"/>
</dbReference>
<keyword evidence="3 11" id="KW-0227">DNA damage</keyword>
<evidence type="ECO:0000256" key="1">
    <source>
        <dbReference type="ARBA" id="ARBA00022723"/>
    </source>
</evidence>
<dbReference type="GO" id="GO:0003684">
    <property type="term" value="F:damaged DNA binding"/>
    <property type="evidence" value="ECO:0007669"/>
    <property type="project" value="InterPro"/>
</dbReference>
<dbReference type="NCBIfam" id="TIGR00416">
    <property type="entry name" value="sms"/>
    <property type="match status" value="1"/>
</dbReference>
<evidence type="ECO:0000256" key="6">
    <source>
        <dbReference type="ARBA" id="ARBA00022833"/>
    </source>
</evidence>
<dbReference type="Gene3D" id="3.30.230.10">
    <property type="match status" value="1"/>
</dbReference>
<dbReference type="AlphaFoldDB" id="A0AAJ1BD74"/>
<dbReference type="InterPro" id="IPR020588">
    <property type="entry name" value="RecA_ATP-bd"/>
</dbReference>
<dbReference type="FunFam" id="3.40.50.300:FF:000050">
    <property type="entry name" value="DNA repair protein RadA"/>
    <property type="match status" value="1"/>
</dbReference>
<evidence type="ECO:0000256" key="4">
    <source>
        <dbReference type="ARBA" id="ARBA00022771"/>
    </source>
</evidence>
<feature type="region of interest" description="Lon-protease-like" evidence="11">
    <location>
        <begin position="356"/>
        <end position="466"/>
    </location>
</feature>
<keyword evidence="4 13" id="KW-0863">Zinc-finger</keyword>
<evidence type="ECO:0000256" key="10">
    <source>
        <dbReference type="ARBA" id="ARBA00023204"/>
    </source>
</evidence>
<feature type="short sequence motif" description="RadA KNRFG motif" evidence="11">
    <location>
        <begin position="256"/>
        <end position="260"/>
    </location>
</feature>
<dbReference type="HAMAP" id="MF_01498">
    <property type="entry name" value="RadA_bact"/>
    <property type="match status" value="1"/>
</dbReference>
<dbReference type="Pfam" id="PF18073">
    <property type="entry name" value="Zn_ribbon_LapB"/>
    <property type="match status" value="1"/>
</dbReference>
<proteinExistence type="inferred from homology"/>
<dbReference type="SMART" id="SM00382">
    <property type="entry name" value="AAA"/>
    <property type="match status" value="1"/>
</dbReference>
<feature type="domain" description="RecA family profile 1" evidence="14">
    <location>
        <begin position="68"/>
        <end position="219"/>
    </location>
</feature>
<evidence type="ECO:0000256" key="2">
    <source>
        <dbReference type="ARBA" id="ARBA00022741"/>
    </source>
</evidence>
<comment type="function">
    <text evidence="11">Plays a role in repairing double-strand DNA breaks, probably involving stabilizing or processing branched DNA or blocked replication forks.</text>
</comment>
<dbReference type="InterPro" id="IPR027417">
    <property type="entry name" value="P-loop_NTPase"/>
</dbReference>
<keyword evidence="7 11" id="KW-0067">ATP-binding</keyword>
<keyword evidence="8 11" id="KW-0346">Stress response</keyword>
<dbReference type="GO" id="GO:0005829">
    <property type="term" value="C:cytosol"/>
    <property type="evidence" value="ECO:0007669"/>
    <property type="project" value="TreeGrafter"/>
</dbReference>
<accession>A0AAJ1BD74</accession>
<evidence type="ECO:0000256" key="5">
    <source>
        <dbReference type="ARBA" id="ARBA00022801"/>
    </source>
</evidence>
<dbReference type="GO" id="GO:0140664">
    <property type="term" value="F:ATP-dependent DNA damage sensor activity"/>
    <property type="evidence" value="ECO:0007669"/>
    <property type="project" value="InterPro"/>
</dbReference>
<dbReference type="EMBL" id="JAKNHJ010000018">
    <property type="protein sequence ID" value="MCG4618556.1"/>
    <property type="molecule type" value="Genomic_DNA"/>
</dbReference>
<feature type="binding site" evidence="11">
    <location>
        <begin position="97"/>
        <end position="104"/>
    </location>
    <ligand>
        <name>ATP</name>
        <dbReference type="ChEBI" id="CHEBI:30616"/>
    </ligand>
</feature>
<dbReference type="SUPFAM" id="SSF52540">
    <property type="entry name" value="P-loop containing nucleoside triphosphate hydrolases"/>
    <property type="match status" value="1"/>
</dbReference>
<dbReference type="RefSeq" id="WP_024059664.1">
    <property type="nucleotide sequence ID" value="NZ_CBCTPO010000005.1"/>
</dbReference>
<evidence type="ECO:0000256" key="8">
    <source>
        <dbReference type="ARBA" id="ARBA00023016"/>
    </source>
</evidence>
<dbReference type="InterPro" id="IPR020568">
    <property type="entry name" value="Ribosomal_Su5_D2-typ_SF"/>
</dbReference>
<evidence type="ECO:0000256" key="9">
    <source>
        <dbReference type="ARBA" id="ARBA00023125"/>
    </source>
</evidence>
<sequence>MAKVKTSYQCSECGWQSSKWLGQCRNCKAWGTLEESVPAEESAPSRNKIAGKTPRNKALPISEVDIADARFIPTGIGELDRVLGGGLVAGSVVLLAGEPGVGKSTLLLDVAGKVASTWSNKSVLYITGEESAAQVRLRAERIGALTDNLLLAAETELESVLGHIDQCSPSLVIADSVQTIASGQVSGQAGNVTQVRAVCSALIEVAKSRGIPILLVGHVTKSGGIAGPRVLEHLVDVVTQFEGDRHTRLRLLRAVKNRYGATDEVGCFELVEKGIIGLADPSGLFLSQTSSRVPGTCVTVTLEGRRPMPTEIQALVSPLVSGGSARRTTSGLDYSRVAMTLAVLQARLRLALSQCDVYVSTVGGAKTSEPAVDLAVALAITSATQSRPPLEKMVAIGEVSLTGEIRATVGVGQRLSEAARLGFRHALIPRLGADEVTAPKGMKLHPVTNLAEAVMIALPEGEATSK</sequence>
<dbReference type="PANTHER" id="PTHR32472:SF10">
    <property type="entry name" value="DNA REPAIR PROTEIN RADA-LIKE PROTEIN"/>
    <property type="match status" value="1"/>
</dbReference>
<protein>
    <recommendedName>
        <fullName evidence="11 12">DNA repair protein RadA</fullName>
    </recommendedName>
</protein>
<comment type="similarity">
    <text evidence="11 13">Belongs to the RecA family. RadA subfamily.</text>
</comment>
<dbReference type="Pfam" id="PF13541">
    <property type="entry name" value="ChlI"/>
    <property type="match status" value="1"/>
</dbReference>
<dbReference type="InterPro" id="IPR041166">
    <property type="entry name" value="Rubredoxin_2"/>
</dbReference>
<organism evidence="15 16">
    <name type="scientific">Varibaculum cambriense</name>
    <dbReference type="NCBI Taxonomy" id="184870"/>
    <lineage>
        <taxon>Bacteria</taxon>
        <taxon>Bacillati</taxon>
        <taxon>Actinomycetota</taxon>
        <taxon>Actinomycetes</taxon>
        <taxon>Actinomycetales</taxon>
        <taxon>Actinomycetaceae</taxon>
        <taxon>Varibaculum</taxon>
    </lineage>
</organism>
<dbReference type="InterPro" id="IPR004504">
    <property type="entry name" value="DNA_repair_RadA"/>
</dbReference>
<evidence type="ECO:0000313" key="15">
    <source>
        <dbReference type="EMBL" id="MCG4618556.1"/>
    </source>
</evidence>
<reference evidence="15" key="1">
    <citation type="submission" date="2022-01" db="EMBL/GenBank/DDBJ databases">
        <title>Collection of gut derived symbiotic bacterial strains cultured from healthy donors.</title>
        <authorList>
            <person name="Lin H."/>
            <person name="Kohout C."/>
            <person name="Waligurski E."/>
            <person name="Pamer E.G."/>
        </authorList>
    </citation>
    <scope>NUCLEOTIDE SEQUENCE</scope>
    <source>
        <strain evidence="15">DFI.7.46</strain>
    </source>
</reference>
<keyword evidence="1 11" id="KW-0479">Metal-binding</keyword>
<evidence type="ECO:0000256" key="13">
    <source>
        <dbReference type="RuleBase" id="RU003555"/>
    </source>
</evidence>
<comment type="function">
    <text evidence="13">DNA-dependent ATPase involved in processing of recombination intermediates, plays a role in repairing DNA breaks. Stimulates the branch migration of RecA-mediated strand transfer reactions, allowing the 3' invading strand to extend heteroduplex DNA faster. Binds ssDNA in the presence of ADP but not other nucleotides, has ATPase activity that is stimulated by ssDNA and various branched DNA structures, but inhibited by SSB. Does not have RecA's homology-searching function.</text>
</comment>
<keyword evidence="5" id="KW-0378">Hydrolase</keyword>
<dbReference type="Pfam" id="PF13481">
    <property type="entry name" value="AAA_25"/>
    <property type="match status" value="1"/>
</dbReference>